<dbReference type="EMBL" id="JAPDGR010000328">
    <property type="protein sequence ID" value="KAJ2991486.1"/>
    <property type="molecule type" value="Genomic_DNA"/>
</dbReference>
<gene>
    <name evidence="1" type="ORF">NUW58_g2495</name>
</gene>
<evidence type="ECO:0000313" key="2">
    <source>
        <dbReference type="Proteomes" id="UP001143856"/>
    </source>
</evidence>
<protein>
    <submittedName>
        <fullName evidence="1">Uncharacterized protein</fullName>
    </submittedName>
</protein>
<proteinExistence type="predicted"/>
<sequence>MLLSPFPFPPKPGGYLQWDELDPFNHYDVLLPKSTSDAPNMTATFQNVKDLANWSWIAELPRTLLEEGFQDAAQSPYEPRTELFKAWTYLDLCTTDELSFQWLGRDNADGDTWRRLNLKAYEEADESNGAVLRLRPTVTIARKPL</sequence>
<evidence type="ECO:0000313" key="1">
    <source>
        <dbReference type="EMBL" id="KAJ2991486.1"/>
    </source>
</evidence>
<keyword evidence="2" id="KW-1185">Reference proteome</keyword>
<reference evidence="1" key="1">
    <citation type="submission" date="2022-10" db="EMBL/GenBank/DDBJ databases">
        <title>Genome Sequence of Xylaria curta.</title>
        <authorList>
            <person name="Buettner E."/>
        </authorList>
    </citation>
    <scope>NUCLEOTIDE SEQUENCE</scope>
    <source>
        <strain evidence="1">Babe10</strain>
    </source>
</reference>
<organism evidence="1 2">
    <name type="scientific">Xylaria curta</name>
    <dbReference type="NCBI Taxonomy" id="42375"/>
    <lineage>
        <taxon>Eukaryota</taxon>
        <taxon>Fungi</taxon>
        <taxon>Dikarya</taxon>
        <taxon>Ascomycota</taxon>
        <taxon>Pezizomycotina</taxon>
        <taxon>Sordariomycetes</taxon>
        <taxon>Xylariomycetidae</taxon>
        <taxon>Xylariales</taxon>
        <taxon>Xylariaceae</taxon>
        <taxon>Xylaria</taxon>
    </lineage>
</organism>
<name>A0ACC1PGG0_9PEZI</name>
<comment type="caution">
    <text evidence="1">The sequence shown here is derived from an EMBL/GenBank/DDBJ whole genome shotgun (WGS) entry which is preliminary data.</text>
</comment>
<accession>A0ACC1PGG0</accession>
<dbReference type="Proteomes" id="UP001143856">
    <property type="component" value="Unassembled WGS sequence"/>
</dbReference>